<evidence type="ECO:0000256" key="4">
    <source>
        <dbReference type="ARBA" id="ARBA00022729"/>
    </source>
</evidence>
<dbReference type="Proteomes" id="UP000309676">
    <property type="component" value="Unassembled WGS sequence"/>
</dbReference>
<comment type="caution">
    <text evidence="8">The sequence shown here is derived from an EMBL/GenBank/DDBJ whole genome shotgun (WGS) entry which is preliminary data.</text>
</comment>
<dbReference type="Pfam" id="PF01497">
    <property type="entry name" value="Peripla_BP_2"/>
    <property type="match status" value="1"/>
</dbReference>
<dbReference type="InterPro" id="IPR051313">
    <property type="entry name" value="Bact_iron-sidero_bind"/>
</dbReference>
<keyword evidence="9" id="KW-1185">Reference proteome</keyword>
<dbReference type="InterPro" id="IPR002491">
    <property type="entry name" value="ABC_transptr_periplasmic_BD"/>
</dbReference>
<dbReference type="PROSITE" id="PS50983">
    <property type="entry name" value="FE_B12_PBP"/>
    <property type="match status" value="1"/>
</dbReference>
<dbReference type="SUPFAM" id="SSF53807">
    <property type="entry name" value="Helical backbone' metal receptor"/>
    <property type="match status" value="1"/>
</dbReference>
<proteinExistence type="inferred from homology"/>
<comment type="subcellular location">
    <subcellularLocation>
        <location evidence="1">Cell envelope</location>
    </subcellularLocation>
</comment>
<dbReference type="AlphaFoldDB" id="A0A5R9G842"/>
<keyword evidence="3" id="KW-0813">Transport</keyword>
<evidence type="ECO:0000256" key="1">
    <source>
        <dbReference type="ARBA" id="ARBA00004196"/>
    </source>
</evidence>
<evidence type="ECO:0000256" key="6">
    <source>
        <dbReference type="SAM" id="SignalP"/>
    </source>
</evidence>
<dbReference type="GO" id="GO:1901678">
    <property type="term" value="P:iron coordination entity transport"/>
    <property type="evidence" value="ECO:0007669"/>
    <property type="project" value="UniProtKB-ARBA"/>
</dbReference>
<reference evidence="8 9" key="1">
    <citation type="submission" date="2019-05" db="EMBL/GenBank/DDBJ databases">
        <authorList>
            <person name="Narsing Rao M.P."/>
            <person name="Li W.J."/>
        </authorList>
    </citation>
    <scope>NUCLEOTIDE SEQUENCE [LARGE SCALE GENOMIC DNA]</scope>
    <source>
        <strain evidence="8 9">SYSU_K30003</strain>
    </source>
</reference>
<sequence length="374" mass="39985">MGLQMNGKRSFSLRTLLISVVTMALLVGCSATQTSSTPEATPTAAAPASTETTNSEKPATEPPASEEATSEYPIVIKHAFGEAVIESKPERVVTVQWANHDVALALGVVPVGFSAANYGVQDDSGLLPWTAAKLEELGASDPNIFQDTDGLDFEAISDADPDVILAAYSGITQEDYDILSQIAPVVAYQTSPWVTTWREQVLFNATGMGMKAEGEQLIKDTENLIKEKASAYPELQGKKVAFANFSAKDMSKINIYTHTDPRGAFLIELGMVYPESVLNAIEDPNGYNLRISAENADILYDADILIGYGDDSLYEAVKADPLLGKIPAIQRGSVVFIGNGTPLAASGNPNPLSIAYTIDEYLELIGGAIEKLNE</sequence>
<protein>
    <submittedName>
        <fullName evidence="8">Iron-siderophore ABC transporter substrate-binding protein</fullName>
    </submittedName>
</protein>
<comment type="similarity">
    <text evidence="2">Belongs to the bacterial solute-binding protein 8 family.</text>
</comment>
<dbReference type="PANTHER" id="PTHR30532">
    <property type="entry name" value="IRON III DICITRATE-BINDING PERIPLASMIC PROTEIN"/>
    <property type="match status" value="1"/>
</dbReference>
<evidence type="ECO:0000259" key="7">
    <source>
        <dbReference type="PROSITE" id="PS50983"/>
    </source>
</evidence>
<evidence type="ECO:0000256" key="5">
    <source>
        <dbReference type="SAM" id="MobiDB-lite"/>
    </source>
</evidence>
<accession>A0A5R9G842</accession>
<evidence type="ECO:0000313" key="8">
    <source>
        <dbReference type="EMBL" id="TLS48913.1"/>
    </source>
</evidence>
<gene>
    <name evidence="8" type="ORF">FE782_28340</name>
</gene>
<name>A0A5R9G842_9BACL</name>
<feature type="domain" description="Fe/B12 periplasmic-binding" evidence="7">
    <location>
        <begin position="91"/>
        <end position="369"/>
    </location>
</feature>
<dbReference type="CDD" id="cd01146">
    <property type="entry name" value="FhuD"/>
    <property type="match status" value="1"/>
</dbReference>
<dbReference type="PANTHER" id="PTHR30532:SF24">
    <property type="entry name" value="FERRIC ENTEROBACTIN-BINDING PERIPLASMIC PROTEIN FEPB"/>
    <property type="match status" value="1"/>
</dbReference>
<dbReference type="Gene3D" id="3.40.50.1980">
    <property type="entry name" value="Nitrogenase molybdenum iron protein domain"/>
    <property type="match status" value="2"/>
</dbReference>
<feature type="signal peptide" evidence="6">
    <location>
        <begin position="1"/>
        <end position="24"/>
    </location>
</feature>
<feature type="region of interest" description="Disordered" evidence="5">
    <location>
        <begin position="32"/>
        <end position="68"/>
    </location>
</feature>
<dbReference type="OrthoDB" id="1846031at2"/>
<dbReference type="EMBL" id="VCIW01000027">
    <property type="protein sequence ID" value="TLS48913.1"/>
    <property type="molecule type" value="Genomic_DNA"/>
</dbReference>
<evidence type="ECO:0000256" key="3">
    <source>
        <dbReference type="ARBA" id="ARBA00022448"/>
    </source>
</evidence>
<feature type="chain" id="PRO_5039434834" evidence="6">
    <location>
        <begin position="25"/>
        <end position="374"/>
    </location>
</feature>
<feature type="compositionally biased region" description="Low complexity" evidence="5">
    <location>
        <begin position="32"/>
        <end position="56"/>
    </location>
</feature>
<keyword evidence="4 6" id="KW-0732">Signal</keyword>
<organism evidence="8 9">
    <name type="scientific">Paenibacillus antri</name>
    <dbReference type="NCBI Taxonomy" id="2582848"/>
    <lineage>
        <taxon>Bacteria</taxon>
        <taxon>Bacillati</taxon>
        <taxon>Bacillota</taxon>
        <taxon>Bacilli</taxon>
        <taxon>Bacillales</taxon>
        <taxon>Paenibacillaceae</taxon>
        <taxon>Paenibacillus</taxon>
    </lineage>
</organism>
<dbReference type="GO" id="GO:0030288">
    <property type="term" value="C:outer membrane-bounded periplasmic space"/>
    <property type="evidence" value="ECO:0007669"/>
    <property type="project" value="TreeGrafter"/>
</dbReference>
<evidence type="ECO:0000313" key="9">
    <source>
        <dbReference type="Proteomes" id="UP000309676"/>
    </source>
</evidence>
<evidence type="ECO:0000256" key="2">
    <source>
        <dbReference type="ARBA" id="ARBA00008814"/>
    </source>
</evidence>